<proteinExistence type="predicted"/>
<dbReference type="RefSeq" id="WP_353866106.1">
    <property type="nucleotide sequence ID" value="NZ_CP088295.1"/>
</dbReference>
<dbReference type="SUPFAM" id="SSF52540">
    <property type="entry name" value="P-loop containing nucleoside triphosphate hydrolases"/>
    <property type="match status" value="1"/>
</dbReference>
<protein>
    <submittedName>
        <fullName evidence="2">Sulfotransferase</fullName>
    </submittedName>
</protein>
<dbReference type="InterPro" id="IPR027417">
    <property type="entry name" value="P-loop_NTPase"/>
</dbReference>
<organism evidence="2 3">
    <name type="scientific">Svornostia abyssi</name>
    <dbReference type="NCBI Taxonomy" id="2898438"/>
    <lineage>
        <taxon>Bacteria</taxon>
        <taxon>Bacillati</taxon>
        <taxon>Actinomycetota</taxon>
        <taxon>Thermoleophilia</taxon>
        <taxon>Solirubrobacterales</taxon>
        <taxon>Baekduiaceae</taxon>
        <taxon>Svornostia</taxon>
    </lineage>
</organism>
<dbReference type="EMBL" id="CP088295">
    <property type="protein sequence ID" value="UUY05662.1"/>
    <property type="molecule type" value="Genomic_DNA"/>
</dbReference>
<dbReference type="Proteomes" id="UP001058860">
    <property type="component" value="Chromosome"/>
</dbReference>
<sequence length="347" mass="38794">MHERGPTDNVSLIHVGYHKTGTSWLQKRLFRVKEAGFWWGGKAEDSPVNRLVTASPLDFDAAQARVEFAAEAAKPRARGLRHVVSLERLSGHPFSGGYDSAEIAHRLHATMPEGRVFIVIREQRGMIASTYKQYVKAGGAMPLRLFLQPPLHRRPRVPAFDLEHFAYHRLLAHYRELFGDDRVLALPYERLREDPLAFAATVQRFAGVTETGAAGVVDPEALNTARTPTVVVASRIVNRLFVRGGPQPAADRAVRADRRRGAPPGPRRRALRPGRRRRAHRARDAPDHRRCRRFALSGEQPGVVGDDRHRPRGVRLRHVDRHAAPSSRRSHSDDASSASSRNGASSR</sequence>
<dbReference type="Gene3D" id="3.40.50.300">
    <property type="entry name" value="P-loop containing nucleotide triphosphate hydrolases"/>
    <property type="match status" value="1"/>
</dbReference>
<feature type="compositionally biased region" description="Basic residues" evidence="1">
    <location>
        <begin position="266"/>
        <end position="281"/>
    </location>
</feature>
<evidence type="ECO:0000313" key="2">
    <source>
        <dbReference type="EMBL" id="UUY05662.1"/>
    </source>
</evidence>
<evidence type="ECO:0000256" key="1">
    <source>
        <dbReference type="SAM" id="MobiDB-lite"/>
    </source>
</evidence>
<dbReference type="Pfam" id="PF13469">
    <property type="entry name" value="Sulfotransfer_3"/>
    <property type="match status" value="1"/>
</dbReference>
<feature type="region of interest" description="Disordered" evidence="1">
    <location>
        <begin position="247"/>
        <end position="347"/>
    </location>
</feature>
<gene>
    <name evidence="2" type="ORF">LRS13_09125</name>
</gene>
<name>A0ABY5PMW9_9ACTN</name>
<keyword evidence="3" id="KW-1185">Reference proteome</keyword>
<feature type="compositionally biased region" description="Basic residues" evidence="1">
    <location>
        <begin position="310"/>
        <end position="320"/>
    </location>
</feature>
<evidence type="ECO:0000313" key="3">
    <source>
        <dbReference type="Proteomes" id="UP001058860"/>
    </source>
</evidence>
<feature type="compositionally biased region" description="Low complexity" evidence="1">
    <location>
        <begin position="335"/>
        <end position="347"/>
    </location>
</feature>
<reference evidence="3" key="1">
    <citation type="submission" date="2021-11" db="EMBL/GenBank/DDBJ databases">
        <title>Cultivation dependent microbiological survey of springs from the worlds oldest radium mine currently devoted to the extraction of radon-saturated water.</title>
        <authorList>
            <person name="Kapinusova G."/>
            <person name="Smrhova T."/>
            <person name="Strejcek M."/>
            <person name="Suman J."/>
            <person name="Jani K."/>
            <person name="Pajer P."/>
            <person name="Uhlik O."/>
        </authorList>
    </citation>
    <scope>NUCLEOTIDE SEQUENCE [LARGE SCALE GENOMIC DNA]</scope>
    <source>
        <strain evidence="3">J379</strain>
    </source>
</reference>
<accession>A0ABY5PMW9</accession>